<accession>A0ACB9S4G1</accession>
<proteinExistence type="predicted"/>
<name>A0ACB9S4G1_9MYRT</name>
<gene>
    <name evidence="1" type="ORF">MLD38_003813</name>
</gene>
<organism evidence="1 2">
    <name type="scientific">Melastoma candidum</name>
    <dbReference type="NCBI Taxonomy" id="119954"/>
    <lineage>
        <taxon>Eukaryota</taxon>
        <taxon>Viridiplantae</taxon>
        <taxon>Streptophyta</taxon>
        <taxon>Embryophyta</taxon>
        <taxon>Tracheophyta</taxon>
        <taxon>Spermatophyta</taxon>
        <taxon>Magnoliopsida</taxon>
        <taxon>eudicotyledons</taxon>
        <taxon>Gunneridae</taxon>
        <taxon>Pentapetalae</taxon>
        <taxon>rosids</taxon>
        <taxon>malvids</taxon>
        <taxon>Myrtales</taxon>
        <taxon>Melastomataceae</taxon>
        <taxon>Melastomatoideae</taxon>
        <taxon>Melastomateae</taxon>
        <taxon>Melastoma</taxon>
    </lineage>
</organism>
<evidence type="ECO:0000313" key="1">
    <source>
        <dbReference type="EMBL" id="KAI4385820.1"/>
    </source>
</evidence>
<reference evidence="2" key="1">
    <citation type="journal article" date="2023" name="Front. Plant Sci.">
        <title>Chromosomal-level genome assembly of Melastoma candidum provides insights into trichome evolution.</title>
        <authorList>
            <person name="Zhong Y."/>
            <person name="Wu W."/>
            <person name="Sun C."/>
            <person name="Zou P."/>
            <person name="Liu Y."/>
            <person name="Dai S."/>
            <person name="Zhou R."/>
        </authorList>
    </citation>
    <scope>NUCLEOTIDE SEQUENCE [LARGE SCALE GENOMIC DNA]</scope>
</reference>
<comment type="caution">
    <text evidence="1">The sequence shown here is derived from an EMBL/GenBank/DDBJ whole genome shotgun (WGS) entry which is preliminary data.</text>
</comment>
<evidence type="ECO:0000313" key="2">
    <source>
        <dbReference type="Proteomes" id="UP001057402"/>
    </source>
</evidence>
<dbReference type="Proteomes" id="UP001057402">
    <property type="component" value="Chromosome 2"/>
</dbReference>
<protein>
    <submittedName>
        <fullName evidence="1">Uncharacterized protein</fullName>
    </submittedName>
</protein>
<dbReference type="EMBL" id="CM042881">
    <property type="protein sequence ID" value="KAI4385820.1"/>
    <property type="molecule type" value="Genomic_DNA"/>
</dbReference>
<keyword evidence="2" id="KW-1185">Reference proteome</keyword>
<sequence>MDVLLETNAESGQIIFGQLCSIPIAIEDMFPNAIVPSDIPEDEVPCSHSRLFSSLWEACNSSSDFVREIFPLKMGKAVAAAHGTLSVKLLDAPVSSVIESTARHLSSFVACVIGEPYRYYQR</sequence>